<proteinExistence type="predicted"/>
<evidence type="ECO:0000313" key="2">
    <source>
        <dbReference type="Proteomes" id="UP000253410"/>
    </source>
</evidence>
<dbReference type="Proteomes" id="UP000253410">
    <property type="component" value="Unassembled WGS sequence"/>
</dbReference>
<protein>
    <recommendedName>
        <fullName evidence="3">T9SS C-terminal target domain-containing protein</fullName>
    </recommendedName>
</protein>
<dbReference type="PROSITE" id="PS51257">
    <property type="entry name" value="PROKAR_LIPOPROTEIN"/>
    <property type="match status" value="1"/>
</dbReference>
<reference evidence="1 2" key="1">
    <citation type="submission" date="2018-05" db="EMBL/GenBank/DDBJ databases">
        <title>Chitinophaga sp. K3CV102501T nov., isolated from isolated from a monsoon evergreen broad-leaved forest soil.</title>
        <authorList>
            <person name="Lv Y."/>
        </authorList>
    </citation>
    <scope>NUCLEOTIDE SEQUENCE [LARGE SCALE GENOMIC DNA]</scope>
    <source>
        <strain evidence="1 2">GDMCC 1.1325</strain>
    </source>
</reference>
<gene>
    <name evidence="1" type="ORF">DF182_11150</name>
</gene>
<dbReference type="RefSeq" id="WP_113615692.1">
    <property type="nucleotide sequence ID" value="NZ_QFFJ01000001.1"/>
</dbReference>
<dbReference type="EMBL" id="QFFJ01000001">
    <property type="protein sequence ID" value="RBL93098.1"/>
    <property type="molecule type" value="Genomic_DNA"/>
</dbReference>
<keyword evidence="2" id="KW-1185">Reference proteome</keyword>
<sequence length="454" mass="46809">MKRKPFGLALLSAAALGAVLFASCKKENHAQEGRPVTAIGTPPASPTLSGVLGTSHSVADTILLTSGTVWHLSGLVYVDSADVLIIQPGTVIKGDLSGSSTVAGGGLIITKGAKILAEGTAANPIVFTSNSSTPQSGDWSGVVLLGKAPTNAPTTTRVEGIPDVSPADATFGGNLPNDNSGILKFVRIEYAGFALSLNNELNGLTLAGVGNGTVIDYVEVFKANDDAFEFFGGTVNASHLLAIDALDDIFDTDNGYSGTISYALGLSDTTRADQSESNGFESDNNAGGTGATPITRPTYNYVTIVGLPNAAKAANGAGGFKYGRAAHLRRNAEFNLKNSIFVGFSTGISLDQTVGTTYDKYVSGVSVFTNNFVHGYVRAYAKEVSKVFTVIGTPTGNVGTTTLSSISLTSPFDRSGGAASFFAAEGTPEDQAGAFPNGIDWTTVGGSHNWTRYN</sequence>
<evidence type="ECO:0008006" key="3">
    <source>
        <dbReference type="Google" id="ProtNLM"/>
    </source>
</evidence>
<organism evidence="1 2">
    <name type="scientific">Chitinophaga flava</name>
    <dbReference type="NCBI Taxonomy" id="2259036"/>
    <lineage>
        <taxon>Bacteria</taxon>
        <taxon>Pseudomonadati</taxon>
        <taxon>Bacteroidota</taxon>
        <taxon>Chitinophagia</taxon>
        <taxon>Chitinophagales</taxon>
        <taxon>Chitinophagaceae</taxon>
        <taxon>Chitinophaga</taxon>
    </lineage>
</organism>
<accession>A0A365Y451</accession>
<name>A0A365Y451_9BACT</name>
<dbReference type="AlphaFoldDB" id="A0A365Y451"/>
<evidence type="ECO:0000313" key="1">
    <source>
        <dbReference type="EMBL" id="RBL93098.1"/>
    </source>
</evidence>
<comment type="caution">
    <text evidence="1">The sequence shown here is derived from an EMBL/GenBank/DDBJ whole genome shotgun (WGS) entry which is preliminary data.</text>
</comment>
<dbReference type="PANTHER" id="PTHR41339:SF1">
    <property type="entry name" value="SECRETED PROTEIN"/>
    <property type="match status" value="1"/>
</dbReference>
<dbReference type="PANTHER" id="PTHR41339">
    <property type="entry name" value="LIPL48"/>
    <property type="match status" value="1"/>
</dbReference>
<dbReference type="OrthoDB" id="1521716at2"/>